<sequence length="117" mass="12702">MHTSTARIVKSPSKLSPSKSSKSKSRVPLLSRLVGSSTQHNGAGPRLTPKLDPFASHRQKLSRPSPSNPPVPTTLPEKASICQQVGEGQFGPTEEVQHGQFRAETESRKKVKTNHTI</sequence>
<reference evidence="2 3" key="1">
    <citation type="submission" date="2018-02" db="EMBL/GenBank/DDBJ databases">
        <title>Genome sequence of the basidiomycete white-rot fungus Phlebia centrifuga.</title>
        <authorList>
            <person name="Granchi Z."/>
            <person name="Peng M."/>
            <person name="de Vries R.P."/>
            <person name="Hilden K."/>
            <person name="Makela M.R."/>
            <person name="Grigoriev I."/>
            <person name="Riley R."/>
        </authorList>
    </citation>
    <scope>NUCLEOTIDE SEQUENCE [LARGE SCALE GENOMIC DNA]</scope>
    <source>
        <strain evidence="2 3">FBCC195</strain>
    </source>
</reference>
<evidence type="ECO:0000313" key="3">
    <source>
        <dbReference type="Proteomes" id="UP000186601"/>
    </source>
</evidence>
<keyword evidence="3" id="KW-1185">Reference proteome</keyword>
<feature type="compositionally biased region" description="Low complexity" evidence="1">
    <location>
        <begin position="9"/>
        <end position="34"/>
    </location>
</feature>
<feature type="region of interest" description="Disordered" evidence="1">
    <location>
        <begin position="1"/>
        <end position="117"/>
    </location>
</feature>
<feature type="non-terminal residue" evidence="2">
    <location>
        <position position="117"/>
    </location>
</feature>
<protein>
    <submittedName>
        <fullName evidence="2">Uncharacterized protein</fullName>
    </submittedName>
</protein>
<evidence type="ECO:0000313" key="2">
    <source>
        <dbReference type="EMBL" id="PSS00732.1"/>
    </source>
</evidence>
<accession>A0A2R6Q280</accession>
<proteinExistence type="predicted"/>
<dbReference type="EMBL" id="MLYV02000412">
    <property type="protein sequence ID" value="PSS00732.1"/>
    <property type="molecule type" value="Genomic_DNA"/>
</dbReference>
<dbReference type="AlphaFoldDB" id="A0A2R6Q280"/>
<feature type="compositionally biased region" description="Basic and acidic residues" evidence="1">
    <location>
        <begin position="95"/>
        <end position="108"/>
    </location>
</feature>
<organism evidence="2 3">
    <name type="scientific">Hermanssonia centrifuga</name>
    <dbReference type="NCBI Taxonomy" id="98765"/>
    <lineage>
        <taxon>Eukaryota</taxon>
        <taxon>Fungi</taxon>
        <taxon>Dikarya</taxon>
        <taxon>Basidiomycota</taxon>
        <taxon>Agaricomycotina</taxon>
        <taxon>Agaricomycetes</taxon>
        <taxon>Polyporales</taxon>
        <taxon>Meruliaceae</taxon>
        <taxon>Hermanssonia</taxon>
    </lineage>
</organism>
<dbReference type="Proteomes" id="UP000186601">
    <property type="component" value="Unassembled WGS sequence"/>
</dbReference>
<name>A0A2R6Q280_9APHY</name>
<dbReference type="OrthoDB" id="2742161at2759"/>
<comment type="caution">
    <text evidence="2">The sequence shown here is derived from an EMBL/GenBank/DDBJ whole genome shotgun (WGS) entry which is preliminary data.</text>
</comment>
<evidence type="ECO:0000256" key="1">
    <source>
        <dbReference type="SAM" id="MobiDB-lite"/>
    </source>
</evidence>
<gene>
    <name evidence="2" type="ORF">PHLCEN_2v4115</name>
</gene>